<dbReference type="KEGG" id="cphy:B5808_01195"/>
<evidence type="ECO:0000313" key="2">
    <source>
        <dbReference type="Proteomes" id="UP000192775"/>
    </source>
</evidence>
<gene>
    <name evidence="1" type="ORF">B5808_01195</name>
</gene>
<keyword evidence="1" id="KW-0378">Hydrolase</keyword>
<dbReference type="STRING" id="1619308.B5808_01195"/>
<name>A0A1X9LPS8_9MICO</name>
<dbReference type="AlphaFoldDB" id="A0A1X9LPS8"/>
<dbReference type="SUPFAM" id="SSF53474">
    <property type="entry name" value="alpha/beta-Hydrolases"/>
    <property type="match status" value="1"/>
</dbReference>
<proteinExistence type="predicted"/>
<dbReference type="Gene3D" id="3.40.50.1820">
    <property type="entry name" value="alpha/beta hydrolase"/>
    <property type="match status" value="1"/>
</dbReference>
<protein>
    <submittedName>
        <fullName evidence="1">Alpha/beta hydrolase</fullName>
    </submittedName>
</protein>
<sequence length="219" mass="24083">MLRIPGWWIADYAYAAHWQVRAFFSRLDPIELTTGHLRPVVVLPGVYETWRFLQPLAQALHDRGHPVHVVEALGSNRRPVAEAAAEVADYLEEHDLEDVVLAAHSKGGLVGKYAMTLGGSARRIRSMVAVASPFAGSLYARWLPLPTLSIFSPRDPTILALARERSVDERIVSVFGAFDPHIPEGSRLPGAKNVELDTGGHFRVLADPRVIGELVALSE</sequence>
<accession>A0A1X9LPS8</accession>
<keyword evidence="2" id="KW-1185">Reference proteome</keyword>
<reference evidence="1 2" key="1">
    <citation type="submission" date="2017-04" db="EMBL/GenBank/DDBJ databases">
        <authorList>
            <person name="Afonso C.L."/>
            <person name="Miller P.J."/>
            <person name="Scott M.A."/>
            <person name="Spackman E."/>
            <person name="Goraichik I."/>
            <person name="Dimitrov K.M."/>
            <person name="Suarez D.L."/>
            <person name="Swayne D.E."/>
        </authorList>
    </citation>
    <scope>NUCLEOTIDE SEQUENCE [LARGE SCALE GENOMIC DNA]</scope>
    <source>
        <strain evidence="2">XA(T)</strain>
    </source>
</reference>
<dbReference type="PANTHER" id="PTHR37946">
    <property type="entry name" value="SLL1969 PROTEIN"/>
    <property type="match status" value="1"/>
</dbReference>
<evidence type="ECO:0000313" key="1">
    <source>
        <dbReference type="EMBL" id="ARJ07117.1"/>
    </source>
</evidence>
<dbReference type="EMBL" id="CP020715">
    <property type="protein sequence ID" value="ARJ07117.1"/>
    <property type="molecule type" value="Genomic_DNA"/>
</dbReference>
<dbReference type="GO" id="GO:0016787">
    <property type="term" value="F:hydrolase activity"/>
    <property type="evidence" value="ECO:0007669"/>
    <property type="project" value="UniProtKB-KW"/>
</dbReference>
<organism evidence="1 2">
    <name type="scientific">Cnuibacter physcomitrellae</name>
    <dbReference type="NCBI Taxonomy" id="1619308"/>
    <lineage>
        <taxon>Bacteria</taxon>
        <taxon>Bacillati</taxon>
        <taxon>Actinomycetota</taxon>
        <taxon>Actinomycetes</taxon>
        <taxon>Micrococcales</taxon>
        <taxon>Microbacteriaceae</taxon>
        <taxon>Cnuibacter</taxon>
    </lineage>
</organism>
<dbReference type="PANTHER" id="PTHR37946:SF1">
    <property type="entry name" value="SLL1969 PROTEIN"/>
    <property type="match status" value="1"/>
</dbReference>
<dbReference type="InterPro" id="IPR029058">
    <property type="entry name" value="AB_hydrolase_fold"/>
</dbReference>
<dbReference type="Proteomes" id="UP000192775">
    <property type="component" value="Chromosome"/>
</dbReference>